<protein>
    <recommendedName>
        <fullName evidence="2">Carbohydrate kinase PfkB domain-containing protein</fullName>
    </recommendedName>
</protein>
<dbReference type="PANTHER" id="PTHR42774:SF3">
    <property type="entry name" value="KETOHEXOKINASE"/>
    <property type="match status" value="1"/>
</dbReference>
<comment type="caution">
    <text evidence="3">The sequence shown here is derived from an EMBL/GenBank/DDBJ whole genome shotgun (WGS) entry which is preliminary data.</text>
</comment>
<evidence type="ECO:0000313" key="3">
    <source>
        <dbReference type="EMBL" id="KAH3870826.1"/>
    </source>
</evidence>
<dbReference type="InterPro" id="IPR011611">
    <property type="entry name" value="PfkB_dom"/>
</dbReference>
<name>A0A9D4RJC6_DREPO</name>
<organism evidence="3 4">
    <name type="scientific">Dreissena polymorpha</name>
    <name type="common">Zebra mussel</name>
    <name type="synonym">Mytilus polymorpha</name>
    <dbReference type="NCBI Taxonomy" id="45954"/>
    <lineage>
        <taxon>Eukaryota</taxon>
        <taxon>Metazoa</taxon>
        <taxon>Spiralia</taxon>
        <taxon>Lophotrochozoa</taxon>
        <taxon>Mollusca</taxon>
        <taxon>Bivalvia</taxon>
        <taxon>Autobranchia</taxon>
        <taxon>Heteroconchia</taxon>
        <taxon>Euheterodonta</taxon>
        <taxon>Imparidentia</taxon>
        <taxon>Neoheterodontei</taxon>
        <taxon>Myida</taxon>
        <taxon>Dreissenoidea</taxon>
        <taxon>Dreissenidae</taxon>
        <taxon>Dreissena</taxon>
    </lineage>
</organism>
<dbReference type="Pfam" id="PF00294">
    <property type="entry name" value="PfkB"/>
    <property type="match status" value="1"/>
</dbReference>
<proteinExistence type="predicted"/>
<dbReference type="SUPFAM" id="SSF53613">
    <property type="entry name" value="Ribokinase-like"/>
    <property type="match status" value="1"/>
</dbReference>
<keyword evidence="1" id="KW-0732">Signal</keyword>
<dbReference type="InterPro" id="IPR029056">
    <property type="entry name" value="Ribokinase-like"/>
</dbReference>
<dbReference type="GO" id="GO:0006796">
    <property type="term" value="P:phosphate-containing compound metabolic process"/>
    <property type="evidence" value="ECO:0007669"/>
    <property type="project" value="UniProtKB-ARBA"/>
</dbReference>
<accession>A0A9D4RJC6</accession>
<reference evidence="3" key="1">
    <citation type="journal article" date="2019" name="bioRxiv">
        <title>The Genome of the Zebra Mussel, Dreissena polymorpha: A Resource for Invasive Species Research.</title>
        <authorList>
            <person name="McCartney M.A."/>
            <person name="Auch B."/>
            <person name="Kono T."/>
            <person name="Mallez S."/>
            <person name="Zhang Y."/>
            <person name="Obille A."/>
            <person name="Becker A."/>
            <person name="Abrahante J.E."/>
            <person name="Garbe J."/>
            <person name="Badalamenti J.P."/>
            <person name="Herman A."/>
            <person name="Mangelson H."/>
            <person name="Liachko I."/>
            <person name="Sullivan S."/>
            <person name="Sone E.D."/>
            <person name="Koren S."/>
            <person name="Silverstein K.A.T."/>
            <person name="Beckman K.B."/>
            <person name="Gohl D.M."/>
        </authorList>
    </citation>
    <scope>NUCLEOTIDE SEQUENCE</scope>
    <source>
        <strain evidence="3">Duluth1</strain>
        <tissue evidence="3">Whole animal</tissue>
    </source>
</reference>
<feature type="signal peptide" evidence="1">
    <location>
        <begin position="1"/>
        <end position="24"/>
    </location>
</feature>
<feature type="domain" description="Carbohydrate kinase PfkB" evidence="2">
    <location>
        <begin position="7"/>
        <end position="141"/>
    </location>
</feature>
<feature type="chain" id="PRO_5038866813" description="Carbohydrate kinase PfkB domain-containing protein" evidence="1">
    <location>
        <begin position="25"/>
        <end position="202"/>
    </location>
</feature>
<dbReference type="PANTHER" id="PTHR42774">
    <property type="entry name" value="PHOSPHOTRANSFERASE SYSTEM TRANSPORT PROTEIN"/>
    <property type="match status" value="1"/>
</dbReference>
<evidence type="ECO:0000259" key="2">
    <source>
        <dbReference type="Pfam" id="PF00294"/>
    </source>
</evidence>
<dbReference type="AlphaFoldDB" id="A0A9D4RJC6"/>
<reference evidence="3" key="2">
    <citation type="submission" date="2020-11" db="EMBL/GenBank/DDBJ databases">
        <authorList>
            <person name="McCartney M.A."/>
            <person name="Auch B."/>
            <person name="Kono T."/>
            <person name="Mallez S."/>
            <person name="Becker A."/>
            <person name="Gohl D.M."/>
            <person name="Silverstein K.A.T."/>
            <person name="Koren S."/>
            <person name="Bechman K.B."/>
            <person name="Herman A."/>
            <person name="Abrahante J.E."/>
            <person name="Garbe J."/>
        </authorList>
    </citation>
    <scope>NUCLEOTIDE SEQUENCE</scope>
    <source>
        <strain evidence="3">Duluth1</strain>
        <tissue evidence="3">Whole animal</tissue>
    </source>
</reference>
<dbReference type="InterPro" id="IPR052562">
    <property type="entry name" value="Ketohexokinase-related"/>
</dbReference>
<sequence length="202" mass="23014">MNEGEGRVLCVGLCVLDIVNVCESYPEEDSKQRSVEYYWQRGGNASNSASVLAMLGADVEFLGTLEQGQEYGFLRSDFLECGVHIDNCPVHVEGQYRCPVSTTIINRQNGSRTIIAALNNISELQIDDFMKVDLKRYKWIHFEGRPGVDRMYELLNAVHTFNESCSMEKKIVISLELEKIKRPELCKFFIFSSAHLSQIFSR</sequence>
<dbReference type="EMBL" id="JAIWYP010000002">
    <property type="protein sequence ID" value="KAH3870826.1"/>
    <property type="molecule type" value="Genomic_DNA"/>
</dbReference>
<dbReference type="Gene3D" id="3.40.1190.20">
    <property type="match status" value="1"/>
</dbReference>
<evidence type="ECO:0000256" key="1">
    <source>
        <dbReference type="SAM" id="SignalP"/>
    </source>
</evidence>
<evidence type="ECO:0000313" key="4">
    <source>
        <dbReference type="Proteomes" id="UP000828390"/>
    </source>
</evidence>
<keyword evidence="4" id="KW-1185">Reference proteome</keyword>
<dbReference type="Proteomes" id="UP000828390">
    <property type="component" value="Unassembled WGS sequence"/>
</dbReference>
<gene>
    <name evidence="3" type="ORF">DPMN_034016</name>
</gene>